<evidence type="ECO:0000313" key="1">
    <source>
        <dbReference type="EMBL" id="PTM56828.1"/>
    </source>
</evidence>
<organism evidence="1 2">
    <name type="scientific">Desmospora activa DSM 45169</name>
    <dbReference type="NCBI Taxonomy" id="1121389"/>
    <lineage>
        <taxon>Bacteria</taxon>
        <taxon>Bacillati</taxon>
        <taxon>Bacillota</taxon>
        <taxon>Bacilli</taxon>
        <taxon>Bacillales</taxon>
        <taxon>Thermoactinomycetaceae</taxon>
        <taxon>Desmospora</taxon>
    </lineage>
</organism>
<dbReference type="OrthoDB" id="2989433at2"/>
<reference evidence="1 2" key="1">
    <citation type="submission" date="2018-04" db="EMBL/GenBank/DDBJ databases">
        <title>Genomic Encyclopedia of Archaeal and Bacterial Type Strains, Phase II (KMG-II): from individual species to whole genera.</title>
        <authorList>
            <person name="Goeker M."/>
        </authorList>
    </citation>
    <scope>NUCLEOTIDE SEQUENCE [LARGE SCALE GENOMIC DNA]</scope>
    <source>
        <strain evidence="1 2">DSM 45169</strain>
    </source>
</reference>
<gene>
    <name evidence="1" type="ORF">C8J48_3153</name>
</gene>
<accession>A0A2T4Z4K9</accession>
<keyword evidence="2" id="KW-1185">Reference proteome</keyword>
<dbReference type="InterPro" id="IPR007712">
    <property type="entry name" value="RelE/ParE_toxin"/>
</dbReference>
<dbReference type="RefSeq" id="WP_107728123.1">
    <property type="nucleotide sequence ID" value="NZ_PZZP01000002.1"/>
</dbReference>
<comment type="caution">
    <text evidence="1">The sequence shown here is derived from an EMBL/GenBank/DDBJ whole genome shotgun (WGS) entry which is preliminary data.</text>
</comment>
<dbReference type="Pfam" id="PF05016">
    <property type="entry name" value="ParE_toxin"/>
    <property type="match status" value="1"/>
</dbReference>
<dbReference type="Proteomes" id="UP000241639">
    <property type="component" value="Unassembled WGS sequence"/>
</dbReference>
<evidence type="ECO:0000313" key="2">
    <source>
        <dbReference type="Proteomes" id="UP000241639"/>
    </source>
</evidence>
<name>A0A2T4Z4K9_9BACL</name>
<dbReference type="EMBL" id="PZZP01000002">
    <property type="protein sequence ID" value="PTM56828.1"/>
    <property type="molecule type" value="Genomic_DNA"/>
</dbReference>
<protein>
    <submittedName>
        <fullName evidence="1">ParE-like toxin of type II ParDE toxin-antitoxin system</fullName>
    </submittedName>
</protein>
<proteinExistence type="predicted"/>
<sequence>MGIKRHPDFDKDLTALFHQAINVNEMIACVEKALNEIEKYPAAQATLKRPPLKGLYKKKFFSVLHPAENLKPDLRIVYQYLPEESVILLFAVVRENSYGSIERRDQSSLL</sequence>
<dbReference type="AlphaFoldDB" id="A0A2T4Z4K9"/>